<dbReference type="PRINTS" id="PR00080">
    <property type="entry name" value="SDRFAMILY"/>
</dbReference>
<evidence type="ECO:0000259" key="3">
    <source>
        <dbReference type="SMART" id="SM00822"/>
    </source>
</evidence>
<dbReference type="PANTHER" id="PTHR42760:SF133">
    <property type="entry name" value="3-OXOACYL-[ACYL-CARRIER-PROTEIN] REDUCTASE"/>
    <property type="match status" value="1"/>
</dbReference>
<evidence type="ECO:0000256" key="1">
    <source>
        <dbReference type="ARBA" id="ARBA00006484"/>
    </source>
</evidence>
<dbReference type="PROSITE" id="PS00061">
    <property type="entry name" value="ADH_SHORT"/>
    <property type="match status" value="1"/>
</dbReference>
<evidence type="ECO:0000256" key="2">
    <source>
        <dbReference type="ARBA" id="ARBA00023002"/>
    </source>
</evidence>
<reference evidence="4 5" key="1">
    <citation type="submission" date="2017-03" db="EMBL/GenBank/DDBJ databases">
        <title>Genome sequence of Sphingomonas dokdonensis DSM 21029.</title>
        <authorList>
            <person name="Poehlein A."/>
            <person name="Wuebbeler J.H."/>
            <person name="Steinbuechel A."/>
            <person name="Daniel R."/>
        </authorList>
    </citation>
    <scope>NUCLEOTIDE SEQUENCE [LARGE SCALE GENOMIC DNA]</scope>
    <source>
        <strain evidence="4 5">DSM 21029</strain>
    </source>
</reference>
<dbReference type="NCBIfam" id="NF004778">
    <property type="entry name" value="PRK06124.1"/>
    <property type="match status" value="1"/>
</dbReference>
<name>A0A245ZED6_9SPHN</name>
<gene>
    <name evidence="4" type="primary">gno_3</name>
    <name evidence="4" type="ORF">SPDO_29490</name>
</gene>
<evidence type="ECO:0000313" key="5">
    <source>
        <dbReference type="Proteomes" id="UP000197290"/>
    </source>
</evidence>
<comment type="caution">
    <text evidence="4">The sequence shown here is derived from an EMBL/GenBank/DDBJ whole genome shotgun (WGS) entry which is preliminary data.</text>
</comment>
<proteinExistence type="inferred from homology"/>
<organism evidence="4 5">
    <name type="scientific">Sphingomonas dokdonensis</name>
    <dbReference type="NCBI Taxonomy" id="344880"/>
    <lineage>
        <taxon>Bacteria</taxon>
        <taxon>Pseudomonadati</taxon>
        <taxon>Pseudomonadota</taxon>
        <taxon>Alphaproteobacteria</taxon>
        <taxon>Sphingomonadales</taxon>
        <taxon>Sphingomonadaceae</taxon>
        <taxon>Sphingomonas</taxon>
    </lineage>
</organism>
<sequence length="254" mass="25582">MSAAGITEGGGTLAGRTALVTGASGGLGQEIARALAGAGAHLLLHGRDAAPLEALADAIAHAGATSEIVLADLTQPGAAETFAARETPIDILVNNAGGRDRRPLDQLDRDAARRLLELNLLAPFDLARALAPRMPAGGRIINITSIAGPIARAGDAAYTMSKGGLEALTRALAAELGPRGITANAVAPGFFATDANAAMVADPEIAAHLARRTSLGRWGEPAEIAGAVLFFASPAASYVTGQVLAVDGGYLAHF</sequence>
<dbReference type="EMBL" id="NBBI01000007">
    <property type="protein sequence ID" value="OWK28116.1"/>
    <property type="molecule type" value="Genomic_DNA"/>
</dbReference>
<dbReference type="FunFam" id="3.40.50.720:FF:000084">
    <property type="entry name" value="Short-chain dehydrogenase reductase"/>
    <property type="match status" value="1"/>
</dbReference>
<dbReference type="PRINTS" id="PR00081">
    <property type="entry name" value="GDHRDH"/>
</dbReference>
<dbReference type="EC" id="1.1.1.69" evidence="4"/>
<dbReference type="InterPro" id="IPR057326">
    <property type="entry name" value="KR_dom"/>
</dbReference>
<evidence type="ECO:0000313" key="4">
    <source>
        <dbReference type="EMBL" id="OWK28116.1"/>
    </source>
</evidence>
<dbReference type="SUPFAM" id="SSF51735">
    <property type="entry name" value="NAD(P)-binding Rossmann-fold domains"/>
    <property type="match status" value="1"/>
</dbReference>
<dbReference type="Proteomes" id="UP000197290">
    <property type="component" value="Unassembled WGS sequence"/>
</dbReference>
<dbReference type="GO" id="GO:0008874">
    <property type="term" value="F:gluconate 5-dehydrogenase activity"/>
    <property type="evidence" value="ECO:0007669"/>
    <property type="project" value="UniProtKB-EC"/>
</dbReference>
<dbReference type="OrthoDB" id="286404at2"/>
<keyword evidence="2 4" id="KW-0560">Oxidoreductase</keyword>
<dbReference type="InterPro" id="IPR036291">
    <property type="entry name" value="NAD(P)-bd_dom_sf"/>
</dbReference>
<dbReference type="Pfam" id="PF13561">
    <property type="entry name" value="adh_short_C2"/>
    <property type="match status" value="1"/>
</dbReference>
<protein>
    <submittedName>
        <fullName evidence="4">Gluconate 5-dehydrogenase</fullName>
        <ecNumber evidence="4">1.1.1.69</ecNumber>
    </submittedName>
</protein>
<dbReference type="SMART" id="SM00822">
    <property type="entry name" value="PKS_KR"/>
    <property type="match status" value="1"/>
</dbReference>
<dbReference type="InterPro" id="IPR020904">
    <property type="entry name" value="Sc_DH/Rdtase_CS"/>
</dbReference>
<dbReference type="RefSeq" id="WP_088368263.1">
    <property type="nucleotide sequence ID" value="NZ_NBBI01000007.1"/>
</dbReference>
<accession>A0A245ZED6</accession>
<feature type="domain" description="Ketoreductase" evidence="3">
    <location>
        <begin position="16"/>
        <end position="189"/>
    </location>
</feature>
<dbReference type="AlphaFoldDB" id="A0A245ZED6"/>
<dbReference type="Gene3D" id="3.40.50.720">
    <property type="entry name" value="NAD(P)-binding Rossmann-like Domain"/>
    <property type="match status" value="1"/>
</dbReference>
<comment type="similarity">
    <text evidence="1">Belongs to the short-chain dehydrogenases/reductases (SDR) family.</text>
</comment>
<dbReference type="PANTHER" id="PTHR42760">
    <property type="entry name" value="SHORT-CHAIN DEHYDROGENASES/REDUCTASES FAMILY MEMBER"/>
    <property type="match status" value="1"/>
</dbReference>
<dbReference type="InterPro" id="IPR002347">
    <property type="entry name" value="SDR_fam"/>
</dbReference>
<keyword evidence="5" id="KW-1185">Reference proteome</keyword>